<reference evidence="2" key="1">
    <citation type="submission" date="2021-01" db="EMBL/GenBank/DDBJ databases">
        <authorList>
            <person name="Corre E."/>
            <person name="Pelletier E."/>
            <person name="Niang G."/>
            <person name="Scheremetjew M."/>
            <person name="Finn R."/>
            <person name="Kale V."/>
            <person name="Holt S."/>
            <person name="Cochrane G."/>
            <person name="Meng A."/>
            <person name="Brown T."/>
            <person name="Cohen L."/>
        </authorList>
    </citation>
    <scope>NUCLEOTIDE SEQUENCE</scope>
    <source>
        <strain evidence="2">Pbaha01</strain>
    </source>
</reference>
<protein>
    <submittedName>
        <fullName evidence="2">Uncharacterized protein</fullName>
    </submittedName>
</protein>
<dbReference type="AlphaFoldDB" id="A0A7R9ZZV4"/>
<accession>A0A7R9ZZV4</accession>
<feature type="region of interest" description="Disordered" evidence="1">
    <location>
        <begin position="108"/>
        <end position="141"/>
    </location>
</feature>
<sequence length="264" mass="28986">MAAVPVRKQHGRRRVLAVAGAAGRARHLAALLALGTAATSPLAAEGAPCVPGEPVAAFFAGQVDLGGGSGITTCTPEMEQCYFPGRIHSGPDAEGIFDINWDDGDTTNRRVHHSHTRRGDTAQPCDGPVPPPSEEDEDWVPPEIPCTILPRLHWEGSDPEWNKEAIESLRNEYQPDEVIDGFDWHVILRFNDVNRCEAAYSSLDSALQKCTEPDPEKCRTHKYVKAVEYVGDDPDTRRRTGRQHHNADPRQQPPPRPTGGRAEL</sequence>
<feature type="region of interest" description="Disordered" evidence="1">
    <location>
        <begin position="229"/>
        <end position="264"/>
    </location>
</feature>
<organism evidence="2">
    <name type="scientific">Pyrodinium bahamense</name>
    <dbReference type="NCBI Taxonomy" id="73915"/>
    <lineage>
        <taxon>Eukaryota</taxon>
        <taxon>Sar</taxon>
        <taxon>Alveolata</taxon>
        <taxon>Dinophyceae</taxon>
        <taxon>Gonyaulacales</taxon>
        <taxon>Pyrocystaceae</taxon>
        <taxon>Pyrodinium</taxon>
    </lineage>
</organism>
<proteinExistence type="predicted"/>
<gene>
    <name evidence="2" type="ORF">PBAH0796_LOCUS4524</name>
</gene>
<evidence type="ECO:0000256" key="1">
    <source>
        <dbReference type="SAM" id="MobiDB-lite"/>
    </source>
</evidence>
<evidence type="ECO:0000313" key="2">
    <source>
        <dbReference type="EMBL" id="CAD8348785.1"/>
    </source>
</evidence>
<name>A0A7R9ZZV4_9DINO</name>
<dbReference type="EMBL" id="HBEG01007643">
    <property type="protein sequence ID" value="CAD8348785.1"/>
    <property type="molecule type" value="Transcribed_RNA"/>
</dbReference>